<dbReference type="Proteomes" id="UP000054561">
    <property type="component" value="Unassembled WGS sequence"/>
</dbReference>
<protein>
    <recommendedName>
        <fullName evidence="5">Transmembrane protein</fullName>
    </recommendedName>
</protein>
<keyword evidence="2" id="KW-1133">Transmembrane helix</keyword>
<proteinExistence type="predicted"/>
<feature type="region of interest" description="Disordered" evidence="1">
    <location>
        <begin position="1"/>
        <end position="21"/>
    </location>
</feature>
<feature type="transmembrane region" description="Helical" evidence="2">
    <location>
        <begin position="125"/>
        <end position="148"/>
    </location>
</feature>
<feature type="transmembrane region" description="Helical" evidence="2">
    <location>
        <begin position="47"/>
        <end position="69"/>
    </location>
</feature>
<organism evidence="3 4">
    <name type="scientific">Plasmodium fragile</name>
    <dbReference type="NCBI Taxonomy" id="5857"/>
    <lineage>
        <taxon>Eukaryota</taxon>
        <taxon>Sar</taxon>
        <taxon>Alveolata</taxon>
        <taxon>Apicomplexa</taxon>
        <taxon>Aconoidasida</taxon>
        <taxon>Haemosporida</taxon>
        <taxon>Plasmodiidae</taxon>
        <taxon>Plasmodium</taxon>
        <taxon>Plasmodium (Plasmodium)</taxon>
    </lineage>
</organism>
<evidence type="ECO:0000256" key="1">
    <source>
        <dbReference type="SAM" id="MobiDB-lite"/>
    </source>
</evidence>
<accession>A0A0D9QKU5</accession>
<feature type="compositionally biased region" description="Acidic residues" evidence="1">
    <location>
        <begin position="1"/>
        <end position="17"/>
    </location>
</feature>
<dbReference type="OrthoDB" id="336859at2759"/>
<evidence type="ECO:0000313" key="3">
    <source>
        <dbReference type="EMBL" id="KJP87432.1"/>
    </source>
</evidence>
<dbReference type="OMA" id="TCICYAM"/>
<sequence length="224" mass="25460">MENEDSVDDSTSTEEDPREEKAKYNTNSVGCCYNFSSEVLKLSVISYYFWTSFCYIGGSITFICGYTTWSLRIHDQIVCAASSNVYVFSSLWLLIGMISVATCICYAMALDGKGNQIQAAQNSPLFLNLLGILCKTVPTIVRVIHIFNLFQLYVMTLDVMILPECNSFVVRFILFIVHILWWTIVLLGVVSRRKIFLPPHLYKPITNDVGYFVHVNNMLHSFGL</sequence>
<dbReference type="VEuPathDB" id="PlasmoDB:AK88_02864"/>
<feature type="transmembrane region" description="Helical" evidence="2">
    <location>
        <begin position="168"/>
        <end position="190"/>
    </location>
</feature>
<dbReference type="AlphaFoldDB" id="A0A0D9QKU5"/>
<feature type="transmembrane region" description="Helical" evidence="2">
    <location>
        <begin position="89"/>
        <end position="109"/>
    </location>
</feature>
<evidence type="ECO:0000256" key="2">
    <source>
        <dbReference type="SAM" id="Phobius"/>
    </source>
</evidence>
<gene>
    <name evidence="3" type="ORF">AK88_02864</name>
</gene>
<dbReference type="EMBL" id="KQ001674">
    <property type="protein sequence ID" value="KJP87432.1"/>
    <property type="molecule type" value="Genomic_DNA"/>
</dbReference>
<keyword evidence="4" id="KW-1185">Reference proteome</keyword>
<dbReference type="RefSeq" id="XP_012335910.1">
    <property type="nucleotide sequence ID" value="XM_012480487.1"/>
</dbReference>
<keyword evidence="2" id="KW-0472">Membrane</keyword>
<name>A0A0D9QKU5_PLAFR</name>
<reference evidence="3 4" key="1">
    <citation type="submission" date="2014-03" db="EMBL/GenBank/DDBJ databases">
        <title>The Genome Sequence of Plasmodium fragile nilgiri.</title>
        <authorList>
            <consortium name="The Broad Institute Genomics Platform"/>
            <consortium name="The Broad Institute Genome Sequencing Center for Infectious Disease"/>
            <person name="Neafsey D."/>
            <person name="Duraisingh M."/>
            <person name="Young S.K."/>
            <person name="Zeng Q."/>
            <person name="Gargeya S."/>
            <person name="Abouelleil A."/>
            <person name="Alvarado L."/>
            <person name="Chapman S.B."/>
            <person name="Gainer-Dewar J."/>
            <person name="Goldberg J."/>
            <person name="Griggs A."/>
            <person name="Gujja S."/>
            <person name="Hansen M."/>
            <person name="Howarth C."/>
            <person name="Imamovic A."/>
            <person name="Larimer J."/>
            <person name="Pearson M."/>
            <person name="Poon T.W."/>
            <person name="Priest M."/>
            <person name="Roberts A."/>
            <person name="Saif S."/>
            <person name="Shea T."/>
            <person name="Sykes S."/>
            <person name="Wortman J."/>
            <person name="Nusbaum C."/>
            <person name="Birren B."/>
        </authorList>
    </citation>
    <scope>NUCLEOTIDE SEQUENCE [LARGE SCALE GENOMIC DNA]</scope>
    <source>
        <strain evidence="4">nilgiri</strain>
    </source>
</reference>
<evidence type="ECO:0000313" key="4">
    <source>
        <dbReference type="Proteomes" id="UP000054561"/>
    </source>
</evidence>
<dbReference type="GeneID" id="24268178"/>
<keyword evidence="2" id="KW-0812">Transmembrane</keyword>
<evidence type="ECO:0008006" key="5">
    <source>
        <dbReference type="Google" id="ProtNLM"/>
    </source>
</evidence>